<organism evidence="10 11">
    <name type="scientific">Alitibacter langaaensis DSM 22999</name>
    <dbReference type="NCBI Taxonomy" id="1122935"/>
    <lineage>
        <taxon>Bacteria</taxon>
        <taxon>Pseudomonadati</taxon>
        <taxon>Pseudomonadota</taxon>
        <taxon>Gammaproteobacteria</taxon>
        <taxon>Pasteurellales</taxon>
        <taxon>Pasteurellaceae</taxon>
        <taxon>Alitibacter</taxon>
    </lineage>
</organism>
<comment type="catalytic activity">
    <reaction evidence="7 8">
        <text>adenosine(34) in tRNA + H2O + H(+) = inosine(34) in tRNA + NH4(+)</text>
        <dbReference type="Rhea" id="RHEA:43168"/>
        <dbReference type="Rhea" id="RHEA-COMP:10373"/>
        <dbReference type="Rhea" id="RHEA-COMP:10374"/>
        <dbReference type="ChEBI" id="CHEBI:15377"/>
        <dbReference type="ChEBI" id="CHEBI:15378"/>
        <dbReference type="ChEBI" id="CHEBI:28938"/>
        <dbReference type="ChEBI" id="CHEBI:74411"/>
        <dbReference type="ChEBI" id="CHEBI:82852"/>
        <dbReference type="EC" id="3.5.4.33"/>
    </reaction>
</comment>
<evidence type="ECO:0000256" key="4">
    <source>
        <dbReference type="ARBA" id="ARBA00022723"/>
    </source>
</evidence>
<dbReference type="InterPro" id="IPR002125">
    <property type="entry name" value="CMP_dCMP_dom"/>
</dbReference>
<keyword evidence="4 8" id="KW-0479">Metal-binding</keyword>
<evidence type="ECO:0000259" key="9">
    <source>
        <dbReference type="PROSITE" id="PS51747"/>
    </source>
</evidence>
<dbReference type="PROSITE" id="PS51747">
    <property type="entry name" value="CYT_DCMP_DEAMINASES_2"/>
    <property type="match status" value="1"/>
</dbReference>
<gene>
    <name evidence="8" type="primary">tadA</name>
    <name evidence="10" type="ORF">C8D76_10253</name>
</gene>
<evidence type="ECO:0000256" key="6">
    <source>
        <dbReference type="ARBA" id="ARBA00022833"/>
    </source>
</evidence>
<name>A0A2U0TCS9_9PAST</name>
<feature type="binding site" evidence="8">
    <location>
        <position position="91"/>
    </location>
    <ligand>
        <name>Zn(2+)</name>
        <dbReference type="ChEBI" id="CHEBI:29105"/>
        <note>catalytic</note>
    </ligand>
</feature>
<dbReference type="CDD" id="cd01285">
    <property type="entry name" value="nucleoside_deaminase"/>
    <property type="match status" value="1"/>
</dbReference>
<dbReference type="PANTHER" id="PTHR11079:SF202">
    <property type="entry name" value="TRNA-SPECIFIC ADENOSINE DEAMINASE"/>
    <property type="match status" value="1"/>
</dbReference>
<dbReference type="FunFam" id="3.40.140.10:FF:000005">
    <property type="entry name" value="tRNA-specific adenosine deaminase"/>
    <property type="match status" value="1"/>
</dbReference>
<evidence type="ECO:0000256" key="7">
    <source>
        <dbReference type="ARBA" id="ARBA00048045"/>
    </source>
</evidence>
<evidence type="ECO:0000256" key="1">
    <source>
        <dbReference type="ARBA" id="ARBA00010669"/>
    </source>
</evidence>
<evidence type="ECO:0000313" key="10">
    <source>
        <dbReference type="EMBL" id="PVX41357.1"/>
    </source>
</evidence>
<dbReference type="RefSeq" id="WP_116631151.1">
    <property type="nucleotide sequence ID" value="NZ_QENU01000002.1"/>
</dbReference>
<dbReference type="PROSITE" id="PS00903">
    <property type="entry name" value="CYT_DCMP_DEAMINASES_1"/>
    <property type="match status" value="1"/>
</dbReference>
<dbReference type="Proteomes" id="UP000245909">
    <property type="component" value="Unassembled WGS sequence"/>
</dbReference>
<keyword evidence="11" id="KW-1185">Reference proteome</keyword>
<comment type="cofactor">
    <cofactor evidence="8">
        <name>Zn(2+)</name>
        <dbReference type="ChEBI" id="CHEBI:29105"/>
    </cofactor>
    <text evidence="8">Binds 1 zinc ion per subunit.</text>
</comment>
<protein>
    <recommendedName>
        <fullName evidence="8">tRNA-specific adenosine deaminase</fullName>
        <ecNumber evidence="8">3.5.4.33</ecNumber>
    </recommendedName>
</protein>
<proteinExistence type="inferred from homology"/>
<dbReference type="InterPro" id="IPR016192">
    <property type="entry name" value="APOBEC/CMP_deaminase_Zn-bd"/>
</dbReference>
<dbReference type="InterPro" id="IPR028883">
    <property type="entry name" value="tRNA_aden_deaminase"/>
</dbReference>
<keyword evidence="3 8" id="KW-0819">tRNA processing</keyword>
<dbReference type="Gene3D" id="3.40.140.10">
    <property type="entry name" value="Cytidine Deaminase, domain 2"/>
    <property type="match status" value="1"/>
</dbReference>
<feature type="domain" description="CMP/dCMP-type deaminase" evidence="9">
    <location>
        <begin position="6"/>
        <end position="118"/>
    </location>
</feature>
<dbReference type="GO" id="GO:0002100">
    <property type="term" value="P:tRNA wobble adenosine to inosine editing"/>
    <property type="evidence" value="ECO:0007669"/>
    <property type="project" value="UniProtKB-UniRule"/>
</dbReference>
<dbReference type="OrthoDB" id="9802676at2"/>
<evidence type="ECO:0000313" key="11">
    <source>
        <dbReference type="Proteomes" id="UP000245909"/>
    </source>
</evidence>
<dbReference type="SUPFAM" id="SSF53927">
    <property type="entry name" value="Cytidine deaminase-like"/>
    <property type="match status" value="1"/>
</dbReference>
<accession>A0A2U0TCS9</accession>
<keyword evidence="6 8" id="KW-0862">Zinc</keyword>
<feature type="binding site" evidence="8">
    <location>
        <position position="58"/>
    </location>
    <ligand>
        <name>Zn(2+)</name>
        <dbReference type="ChEBI" id="CHEBI:29105"/>
        <note>catalytic</note>
    </ligand>
</feature>
<sequence>MQLDPIFDERMMEHALTLADKAQSLGEIPVGAVLVDENGEIIGKGWNLSIVNNDPTAHAEIVALRNGARKIGNYRLLNCTLYVTLEPCTMCAGAILHSRIKRLVFGAYDYKTGAVGSRFHFFDDYKMNHFLEVTAGVLAEKCGQKLTNFFKMRREQKKQAKQSDANNAINL</sequence>
<keyword evidence="5 8" id="KW-0378">Hydrolase</keyword>
<dbReference type="EMBL" id="QENU01000002">
    <property type="protein sequence ID" value="PVX41357.1"/>
    <property type="molecule type" value="Genomic_DNA"/>
</dbReference>
<feature type="active site" description="Proton donor" evidence="8">
    <location>
        <position position="60"/>
    </location>
</feature>
<evidence type="ECO:0000256" key="5">
    <source>
        <dbReference type="ARBA" id="ARBA00022801"/>
    </source>
</evidence>
<dbReference type="InterPro" id="IPR016193">
    <property type="entry name" value="Cytidine_deaminase-like"/>
</dbReference>
<evidence type="ECO:0000256" key="8">
    <source>
        <dbReference type="HAMAP-Rule" id="MF_00972"/>
    </source>
</evidence>
<comment type="similarity">
    <text evidence="1">Belongs to the cytidine and deoxycytidylate deaminase family. ADAT2 subfamily.</text>
</comment>
<comment type="subunit">
    <text evidence="2 8">Homodimer.</text>
</comment>
<comment type="caution">
    <text evidence="10">The sequence shown here is derived from an EMBL/GenBank/DDBJ whole genome shotgun (WGS) entry which is preliminary data.</text>
</comment>
<dbReference type="GO" id="GO:0052717">
    <property type="term" value="F:tRNA-specific adenosine-34 deaminase activity"/>
    <property type="evidence" value="ECO:0007669"/>
    <property type="project" value="UniProtKB-UniRule"/>
</dbReference>
<comment type="function">
    <text evidence="8">Catalyzes the deamination of adenosine to inosine at the wobble position 34 of tRNA(Arg2).</text>
</comment>
<dbReference type="NCBIfam" id="NF008113">
    <property type="entry name" value="PRK10860.1"/>
    <property type="match status" value="1"/>
</dbReference>
<dbReference type="HAMAP" id="MF_00972">
    <property type="entry name" value="tRNA_aden_deaminase"/>
    <property type="match status" value="1"/>
</dbReference>
<evidence type="ECO:0000256" key="3">
    <source>
        <dbReference type="ARBA" id="ARBA00022694"/>
    </source>
</evidence>
<reference evidence="10 11" key="1">
    <citation type="submission" date="2018-05" db="EMBL/GenBank/DDBJ databases">
        <title>Genomic Encyclopedia of Type Strains, Phase IV (KMG-IV): sequencing the most valuable type-strain genomes for metagenomic binning, comparative biology and taxonomic classification.</title>
        <authorList>
            <person name="Goeker M."/>
        </authorList>
    </citation>
    <scope>NUCLEOTIDE SEQUENCE [LARGE SCALE GENOMIC DNA]</scope>
    <source>
        <strain evidence="10 11">DSM 22999</strain>
    </source>
</reference>
<dbReference type="AlphaFoldDB" id="A0A2U0TCS9"/>
<evidence type="ECO:0000256" key="2">
    <source>
        <dbReference type="ARBA" id="ARBA00011738"/>
    </source>
</evidence>
<dbReference type="PANTHER" id="PTHR11079">
    <property type="entry name" value="CYTOSINE DEAMINASE FAMILY MEMBER"/>
    <property type="match status" value="1"/>
</dbReference>
<feature type="binding site" evidence="8">
    <location>
        <position position="88"/>
    </location>
    <ligand>
        <name>Zn(2+)</name>
        <dbReference type="ChEBI" id="CHEBI:29105"/>
        <note>catalytic</note>
    </ligand>
</feature>
<dbReference type="GO" id="GO:0008270">
    <property type="term" value="F:zinc ion binding"/>
    <property type="evidence" value="ECO:0007669"/>
    <property type="project" value="UniProtKB-UniRule"/>
</dbReference>
<dbReference type="EC" id="3.5.4.33" evidence="8"/>
<dbReference type="Pfam" id="PF00383">
    <property type="entry name" value="dCMP_cyt_deam_1"/>
    <property type="match status" value="1"/>
</dbReference>